<proteinExistence type="predicted"/>
<evidence type="ECO:0000313" key="2">
    <source>
        <dbReference type="Proteomes" id="UP001501326"/>
    </source>
</evidence>
<protein>
    <submittedName>
        <fullName evidence="1">Uncharacterized protein</fullName>
    </submittedName>
</protein>
<accession>A0ABN3UWA1</accession>
<comment type="caution">
    <text evidence="1">The sequence shown here is derived from an EMBL/GenBank/DDBJ whole genome shotgun (WGS) entry which is preliminary data.</text>
</comment>
<dbReference type="EMBL" id="BAAARN010000005">
    <property type="protein sequence ID" value="GAA2739559.1"/>
    <property type="molecule type" value="Genomic_DNA"/>
</dbReference>
<keyword evidence="2" id="KW-1185">Reference proteome</keyword>
<evidence type="ECO:0000313" key="1">
    <source>
        <dbReference type="EMBL" id="GAA2739559.1"/>
    </source>
</evidence>
<sequence length="122" mass="11730">MSPNPNGRKAMMPGLWAVRAVLQWGTGAPVAIGAGAPTGGPYAAGSPFGGADGAWLGDVGIGVGAGAGVGAEPGAAHPVDVGGGTAPPSVSLMRVLAPPRGRQVPPCVLAETYQVGPVAVRS</sequence>
<name>A0ABN3UWA1_9MICO</name>
<gene>
    <name evidence="1" type="ORF">GCM10009867_36120</name>
</gene>
<organism evidence="1 2">
    <name type="scientific">Pedococcus aerophilus</name>
    <dbReference type="NCBI Taxonomy" id="436356"/>
    <lineage>
        <taxon>Bacteria</taxon>
        <taxon>Bacillati</taxon>
        <taxon>Actinomycetota</taxon>
        <taxon>Actinomycetes</taxon>
        <taxon>Micrococcales</taxon>
        <taxon>Intrasporangiaceae</taxon>
        <taxon>Pedococcus</taxon>
    </lineage>
</organism>
<dbReference type="Proteomes" id="UP001501326">
    <property type="component" value="Unassembled WGS sequence"/>
</dbReference>
<reference evidence="1 2" key="1">
    <citation type="journal article" date="2019" name="Int. J. Syst. Evol. Microbiol.">
        <title>The Global Catalogue of Microorganisms (GCM) 10K type strain sequencing project: providing services to taxonomists for standard genome sequencing and annotation.</title>
        <authorList>
            <consortium name="The Broad Institute Genomics Platform"/>
            <consortium name="The Broad Institute Genome Sequencing Center for Infectious Disease"/>
            <person name="Wu L."/>
            <person name="Ma J."/>
        </authorList>
    </citation>
    <scope>NUCLEOTIDE SEQUENCE [LARGE SCALE GENOMIC DNA]</scope>
    <source>
        <strain evidence="1 2">JCM 16378</strain>
    </source>
</reference>